<dbReference type="eggNOG" id="ENOG5030Y7U">
    <property type="taxonomic scope" value="Bacteria"/>
</dbReference>
<evidence type="ECO:0000313" key="1">
    <source>
        <dbReference type="EMBL" id="EGF56842.1"/>
    </source>
</evidence>
<sequence length="51" mass="5652">MLKLTVKPGRLRDGFSLTGRSGTNAIPTRAKQTNVTMTVKEEADFIDLCLR</sequence>
<dbReference type="HOGENOM" id="CLU_3114348_0_0_10"/>
<reference evidence="1 2" key="1">
    <citation type="submission" date="2011-02" db="EMBL/GenBank/DDBJ databases">
        <authorList>
            <person name="Weinstock G."/>
            <person name="Sodergren E."/>
            <person name="Clifton S."/>
            <person name="Fulton L."/>
            <person name="Fulton B."/>
            <person name="Courtney L."/>
            <person name="Fronick C."/>
            <person name="Harrison M."/>
            <person name="Strong C."/>
            <person name="Farmer C."/>
            <person name="Delahaunty K."/>
            <person name="Markovic C."/>
            <person name="Hall O."/>
            <person name="Minx P."/>
            <person name="Tomlinson C."/>
            <person name="Mitreva M."/>
            <person name="Hou S."/>
            <person name="Chen J."/>
            <person name="Wollam A."/>
            <person name="Pepin K.H."/>
            <person name="Johnson M."/>
            <person name="Bhonagiri V."/>
            <person name="Zhang X."/>
            <person name="Suruliraj S."/>
            <person name="Warren W."/>
            <person name="Chinwalla A."/>
            <person name="Mardis E.R."/>
            <person name="Wilson R.K."/>
        </authorList>
    </citation>
    <scope>NUCLEOTIDE SEQUENCE [LARGE SCALE GENOMIC DNA]</scope>
    <source>
        <strain evidence="1 2">YIT 12057</strain>
    </source>
</reference>
<keyword evidence="2" id="KW-1185">Reference proteome</keyword>
<gene>
    <name evidence="1" type="ORF">HMPREF9446_01985</name>
</gene>
<proteinExistence type="predicted"/>
<comment type="caution">
    <text evidence="1">The sequence shown here is derived from an EMBL/GenBank/DDBJ whole genome shotgun (WGS) entry which is preliminary data.</text>
</comment>
<protein>
    <submittedName>
        <fullName evidence="1">Uncharacterized protein</fullName>
    </submittedName>
</protein>
<dbReference type="EMBL" id="AFBN01000036">
    <property type="protein sequence ID" value="EGF56842.1"/>
    <property type="molecule type" value="Genomic_DNA"/>
</dbReference>
<evidence type="ECO:0000313" key="2">
    <source>
        <dbReference type="Proteomes" id="UP000003416"/>
    </source>
</evidence>
<organism evidence="1 2">
    <name type="scientific">Bacteroides fluxus YIT 12057</name>
    <dbReference type="NCBI Taxonomy" id="763034"/>
    <lineage>
        <taxon>Bacteria</taxon>
        <taxon>Pseudomonadati</taxon>
        <taxon>Bacteroidota</taxon>
        <taxon>Bacteroidia</taxon>
        <taxon>Bacteroidales</taxon>
        <taxon>Bacteroidaceae</taxon>
        <taxon>Bacteroides</taxon>
    </lineage>
</organism>
<dbReference type="Proteomes" id="UP000003416">
    <property type="component" value="Unassembled WGS sequence"/>
</dbReference>
<dbReference type="AlphaFoldDB" id="F3PTB8"/>
<accession>F3PTB8</accession>
<name>F3PTB8_9BACE</name>